<feature type="domain" description="DUF3615" evidence="2">
    <location>
        <begin position="301"/>
        <end position="398"/>
    </location>
</feature>
<dbReference type="GeneID" id="100834291"/>
<dbReference type="PANTHER" id="PTHR33120:SF44">
    <property type="entry name" value="PIR2-LIKE HELICAL DOMAIN-CONTAINING PROTEIN"/>
    <property type="match status" value="1"/>
</dbReference>
<evidence type="ECO:0000313" key="4">
    <source>
        <dbReference type="EMBL" id="KQK10820.1"/>
    </source>
</evidence>
<reference evidence="5" key="3">
    <citation type="submission" date="2018-08" db="UniProtKB">
        <authorList>
            <consortium name="EnsemblPlants"/>
        </authorList>
    </citation>
    <scope>IDENTIFICATION</scope>
    <source>
        <strain evidence="5">cv. Bd21</strain>
    </source>
</reference>
<sequence>MAGRGNRRRRAKVEVQAVEIAYSRSSHLKTPLSKLRQPPIREGKEGNRPPAKKEQEGNEGWTQADRKAMRRSLLSLIHRYYLDAISRLPTADLRATLARGLLVAGHCYGPFHPLHNIILNSVWYVSAFPLGDSAWVDVDMISNDGIVQACHRSLDGLVASLRHFCPALSTGDALWNLMSADADLSDAVALAKRVSKSSAQAAMRSQARAAFRAAAKAAQHPNPAAFRLFASSVLPTVKRDIVPFLRVKHMLSSMDIEHLVKSLVPDSPKELLQPPLMIAPDVHDAIVSHKKLEEAMVEVVRVALFKYTLQSEEQFVLHSVCGVNLLKNESLDNCYHINFFARRKESGPVLGAPLLFFTEAIVPAVDESSIRLCVVVDPLTEIGSCFACETNKKMIVHPTYDEYLGGRDFQLDDVDSDGDFPNPLDLDYNLFLC</sequence>
<dbReference type="KEGG" id="bdi:100834291"/>
<dbReference type="RefSeq" id="XP_003564732.2">
    <property type="nucleotide sequence ID" value="XM_003564684.4"/>
</dbReference>
<feature type="domain" description="PIR2-like helical" evidence="3">
    <location>
        <begin position="77"/>
        <end position="191"/>
    </location>
</feature>
<evidence type="ECO:0000259" key="3">
    <source>
        <dbReference type="Pfam" id="PF20235"/>
    </source>
</evidence>
<name>I1HTU7_BRADI</name>
<reference evidence="4 5" key="1">
    <citation type="journal article" date="2010" name="Nature">
        <title>Genome sequencing and analysis of the model grass Brachypodium distachyon.</title>
        <authorList>
            <consortium name="International Brachypodium Initiative"/>
        </authorList>
    </citation>
    <scope>NUCLEOTIDE SEQUENCE [LARGE SCALE GENOMIC DNA]</scope>
    <source>
        <strain evidence="4 5">Bd21</strain>
    </source>
</reference>
<dbReference type="Pfam" id="PF12274">
    <property type="entry name" value="DUF3615"/>
    <property type="match status" value="1"/>
</dbReference>
<dbReference type="InterPro" id="IPR046527">
    <property type="entry name" value="PIR2-like_helical"/>
</dbReference>
<feature type="region of interest" description="Disordered" evidence="1">
    <location>
        <begin position="28"/>
        <end position="64"/>
    </location>
</feature>
<evidence type="ECO:0000313" key="5">
    <source>
        <dbReference type="EnsemblPlants" id="KQK10820"/>
    </source>
</evidence>
<gene>
    <name evidence="5" type="primary">LOC100834291</name>
    <name evidence="4" type="ORF">BRADI_2g56410v3</name>
</gene>
<dbReference type="eggNOG" id="ENOG502R3YD">
    <property type="taxonomic scope" value="Eukaryota"/>
</dbReference>
<organism evidence="5">
    <name type="scientific">Brachypodium distachyon</name>
    <name type="common">Purple false brome</name>
    <name type="synonym">Trachynia distachya</name>
    <dbReference type="NCBI Taxonomy" id="15368"/>
    <lineage>
        <taxon>Eukaryota</taxon>
        <taxon>Viridiplantae</taxon>
        <taxon>Streptophyta</taxon>
        <taxon>Embryophyta</taxon>
        <taxon>Tracheophyta</taxon>
        <taxon>Spermatophyta</taxon>
        <taxon>Magnoliopsida</taxon>
        <taxon>Liliopsida</taxon>
        <taxon>Poales</taxon>
        <taxon>Poaceae</taxon>
        <taxon>BOP clade</taxon>
        <taxon>Pooideae</taxon>
        <taxon>Stipodae</taxon>
        <taxon>Brachypodieae</taxon>
        <taxon>Brachypodium</taxon>
    </lineage>
</organism>
<evidence type="ECO:0000256" key="1">
    <source>
        <dbReference type="SAM" id="MobiDB-lite"/>
    </source>
</evidence>
<proteinExistence type="predicted"/>
<dbReference type="OrthoDB" id="692438at2759"/>
<dbReference type="EMBL" id="CM000881">
    <property type="protein sequence ID" value="KQK10820.1"/>
    <property type="molecule type" value="Genomic_DNA"/>
</dbReference>
<keyword evidence="6" id="KW-1185">Reference proteome</keyword>
<dbReference type="Pfam" id="PF20235">
    <property type="entry name" value="PIR2-like_helical"/>
    <property type="match status" value="1"/>
</dbReference>
<dbReference type="HOGENOM" id="CLU_029403_0_0_1"/>
<dbReference type="OMA" id="KRCEDPR"/>
<dbReference type="PANTHER" id="PTHR33120">
    <property type="entry name" value="EXPRESSED PROTEIN-RELATED"/>
    <property type="match status" value="1"/>
</dbReference>
<feature type="compositionally biased region" description="Basic and acidic residues" evidence="1">
    <location>
        <begin position="39"/>
        <end position="56"/>
    </location>
</feature>
<dbReference type="InterPro" id="IPR022059">
    <property type="entry name" value="DUF3615"/>
</dbReference>
<dbReference type="EnsemblPlants" id="KQK10820">
    <property type="protein sequence ID" value="KQK10820"/>
    <property type="gene ID" value="BRADI_2g56410v3"/>
</dbReference>
<evidence type="ECO:0000313" key="6">
    <source>
        <dbReference type="Proteomes" id="UP000008810"/>
    </source>
</evidence>
<protein>
    <submittedName>
        <fullName evidence="4 5">Uncharacterized protein</fullName>
    </submittedName>
</protein>
<dbReference type="Proteomes" id="UP000008810">
    <property type="component" value="Chromosome 2"/>
</dbReference>
<accession>I1HTU7</accession>
<evidence type="ECO:0000259" key="2">
    <source>
        <dbReference type="Pfam" id="PF12274"/>
    </source>
</evidence>
<reference evidence="4" key="2">
    <citation type="submission" date="2017-06" db="EMBL/GenBank/DDBJ databases">
        <title>WGS assembly of Brachypodium distachyon.</title>
        <authorList>
            <consortium name="The International Brachypodium Initiative"/>
            <person name="Lucas S."/>
            <person name="Harmon-Smith M."/>
            <person name="Lail K."/>
            <person name="Tice H."/>
            <person name="Grimwood J."/>
            <person name="Bruce D."/>
            <person name="Barry K."/>
            <person name="Shu S."/>
            <person name="Lindquist E."/>
            <person name="Wang M."/>
            <person name="Pitluck S."/>
            <person name="Vogel J.P."/>
            <person name="Garvin D.F."/>
            <person name="Mockler T.C."/>
            <person name="Schmutz J."/>
            <person name="Rokhsar D."/>
            <person name="Bevan M.W."/>
        </authorList>
    </citation>
    <scope>NUCLEOTIDE SEQUENCE</scope>
    <source>
        <strain evidence="4">Bd21</strain>
    </source>
</reference>
<dbReference type="AlphaFoldDB" id="I1HTU7"/>
<dbReference type="Gramene" id="KQK10820">
    <property type="protein sequence ID" value="KQK10820"/>
    <property type="gene ID" value="BRADI_2g56410v3"/>
</dbReference>